<dbReference type="Proteomes" id="UP001075354">
    <property type="component" value="Chromosome 10"/>
</dbReference>
<evidence type="ECO:0000313" key="3">
    <source>
        <dbReference type="Proteomes" id="UP001075354"/>
    </source>
</evidence>
<organism evidence="2 3">
    <name type="scientific">Megalurothrips usitatus</name>
    <name type="common">bean blossom thrips</name>
    <dbReference type="NCBI Taxonomy" id="439358"/>
    <lineage>
        <taxon>Eukaryota</taxon>
        <taxon>Metazoa</taxon>
        <taxon>Ecdysozoa</taxon>
        <taxon>Arthropoda</taxon>
        <taxon>Hexapoda</taxon>
        <taxon>Insecta</taxon>
        <taxon>Pterygota</taxon>
        <taxon>Neoptera</taxon>
        <taxon>Paraneoptera</taxon>
        <taxon>Thysanoptera</taxon>
        <taxon>Terebrantia</taxon>
        <taxon>Thripoidea</taxon>
        <taxon>Thripidae</taxon>
        <taxon>Megalurothrips</taxon>
    </lineage>
</organism>
<dbReference type="AlphaFoldDB" id="A0AAV7XHT7"/>
<keyword evidence="1" id="KW-0472">Membrane</keyword>
<reference evidence="2" key="1">
    <citation type="submission" date="2022-12" db="EMBL/GenBank/DDBJ databases">
        <title>Chromosome-level genome assembly of the bean flower thrips Megalurothrips usitatus.</title>
        <authorList>
            <person name="Ma L."/>
            <person name="Liu Q."/>
            <person name="Li H."/>
            <person name="Cai W."/>
        </authorList>
    </citation>
    <scope>NUCLEOTIDE SEQUENCE</scope>
    <source>
        <strain evidence="2">Cailab_2022a</strain>
    </source>
</reference>
<evidence type="ECO:0000256" key="1">
    <source>
        <dbReference type="SAM" id="Phobius"/>
    </source>
</evidence>
<accession>A0AAV7XHT7</accession>
<protein>
    <submittedName>
        <fullName evidence="2">Uncharacterized protein</fullName>
    </submittedName>
</protein>
<dbReference type="SUPFAM" id="SSF50814">
    <property type="entry name" value="Lipocalins"/>
    <property type="match status" value="1"/>
</dbReference>
<feature type="transmembrane region" description="Helical" evidence="1">
    <location>
        <begin position="240"/>
        <end position="260"/>
    </location>
</feature>
<dbReference type="Gene3D" id="2.40.128.20">
    <property type="match status" value="1"/>
</dbReference>
<dbReference type="EMBL" id="JAPTSV010000010">
    <property type="protein sequence ID" value="KAJ1523370.1"/>
    <property type="molecule type" value="Genomic_DNA"/>
</dbReference>
<proteinExistence type="predicted"/>
<name>A0AAV7XHT7_9NEOP</name>
<sequence length="266" mass="29110">MRVDGDVLTLSALRALLLAASYLAAAGAGGFVLGGTAAATMTPSPNTAILSGTRKHAPQQNRFCAPLEQQKNVNLEALAGYWYAVETIGHREEDRVPGEAYKEISVCPLMFLSQLDNTTDMRLLWEEPLGKIEYRFRVVDPHDRGFWMSLGQQNGERGSLTDNEQYPYRQFAGTVQVMRAVSTDMVLTFCSPQTHHYSMIMSRNRSMSEETLHSLNRMLQDRGLLLANTRVACKGGARGAASHVGAGLVFGLAAAAVLLMRRDAAC</sequence>
<dbReference type="InterPro" id="IPR012674">
    <property type="entry name" value="Calycin"/>
</dbReference>
<comment type="caution">
    <text evidence="2">The sequence shown here is derived from an EMBL/GenBank/DDBJ whole genome shotgun (WGS) entry which is preliminary data.</text>
</comment>
<keyword evidence="1" id="KW-0812">Transmembrane</keyword>
<evidence type="ECO:0000313" key="2">
    <source>
        <dbReference type="EMBL" id="KAJ1523370.1"/>
    </source>
</evidence>
<gene>
    <name evidence="2" type="ORF">ONE63_001237</name>
</gene>
<keyword evidence="1" id="KW-1133">Transmembrane helix</keyword>
<keyword evidence="3" id="KW-1185">Reference proteome</keyword>